<dbReference type="AlphaFoldDB" id="A0A381Y2E9"/>
<protein>
    <submittedName>
        <fullName evidence="1">Uncharacterized protein</fullName>
    </submittedName>
</protein>
<sequence length="287" mass="32941">MANKGHYRKIGGTRQGIYICSPRGELLSSINSLKADDVYEMIKSGLDKWNTLPLSDQRIQRDLNPIAVHRWEKSYPDQGMVLKSSNIDLFTDPPIRYERSDRSNIDHVWFSKAEARLWLPEDPQEGDLYELPNSLKERLFRFHLVDNARGQTLPFAPQEIKESHLQIEVIDRLQNSVRIKITGNSKAVAKGKWLLGQNDWTPNYDLNHGMQTTLLGEATYDIGIEKFTDFEMVAIGKRNGKTENNGRNNSPDSSYIGFLFTMAQDKPLDRIAPAFVDIYNTDWIIQP</sequence>
<gene>
    <name evidence="1" type="ORF">METZ01_LOCUS124093</name>
</gene>
<evidence type="ECO:0000313" key="1">
    <source>
        <dbReference type="EMBL" id="SVA71239.1"/>
    </source>
</evidence>
<accession>A0A381Y2E9</accession>
<proteinExistence type="predicted"/>
<dbReference type="EMBL" id="UINC01017247">
    <property type="protein sequence ID" value="SVA71239.1"/>
    <property type="molecule type" value="Genomic_DNA"/>
</dbReference>
<name>A0A381Y2E9_9ZZZZ</name>
<organism evidence="1">
    <name type="scientific">marine metagenome</name>
    <dbReference type="NCBI Taxonomy" id="408172"/>
    <lineage>
        <taxon>unclassified sequences</taxon>
        <taxon>metagenomes</taxon>
        <taxon>ecological metagenomes</taxon>
    </lineage>
</organism>
<reference evidence="1" key="1">
    <citation type="submission" date="2018-05" db="EMBL/GenBank/DDBJ databases">
        <authorList>
            <person name="Lanie J.A."/>
            <person name="Ng W.-L."/>
            <person name="Kazmierczak K.M."/>
            <person name="Andrzejewski T.M."/>
            <person name="Davidsen T.M."/>
            <person name="Wayne K.J."/>
            <person name="Tettelin H."/>
            <person name="Glass J.I."/>
            <person name="Rusch D."/>
            <person name="Podicherti R."/>
            <person name="Tsui H.-C.T."/>
            <person name="Winkler M.E."/>
        </authorList>
    </citation>
    <scope>NUCLEOTIDE SEQUENCE</scope>
</reference>